<proteinExistence type="predicted"/>
<evidence type="ECO:0000313" key="2">
    <source>
        <dbReference type="EMBL" id="KAK8940185.1"/>
    </source>
</evidence>
<dbReference type="InterPro" id="IPR016151">
    <property type="entry name" value="DNA_mismatch_repair_MutS_N"/>
</dbReference>
<dbReference type="EMBL" id="JBBWWR010000020">
    <property type="protein sequence ID" value="KAK8940185.1"/>
    <property type="molecule type" value="Genomic_DNA"/>
</dbReference>
<comment type="caution">
    <text evidence="2">The sequence shown here is derived from an EMBL/GenBank/DDBJ whole genome shotgun (WGS) entry which is preliminary data.</text>
</comment>
<evidence type="ECO:0000313" key="3">
    <source>
        <dbReference type="Proteomes" id="UP001412067"/>
    </source>
</evidence>
<feature type="compositionally biased region" description="Basic and acidic residues" evidence="1">
    <location>
        <begin position="123"/>
        <end position="139"/>
    </location>
</feature>
<reference evidence="2 3" key="1">
    <citation type="journal article" date="2022" name="Nat. Plants">
        <title>Genomes of leafy and leafless Platanthera orchids illuminate the evolution of mycoheterotrophy.</title>
        <authorList>
            <person name="Li M.H."/>
            <person name="Liu K.W."/>
            <person name="Li Z."/>
            <person name="Lu H.C."/>
            <person name="Ye Q.L."/>
            <person name="Zhang D."/>
            <person name="Wang J.Y."/>
            <person name="Li Y.F."/>
            <person name="Zhong Z.M."/>
            <person name="Liu X."/>
            <person name="Yu X."/>
            <person name="Liu D.K."/>
            <person name="Tu X.D."/>
            <person name="Liu B."/>
            <person name="Hao Y."/>
            <person name="Liao X.Y."/>
            <person name="Jiang Y.T."/>
            <person name="Sun W.H."/>
            <person name="Chen J."/>
            <person name="Chen Y.Q."/>
            <person name="Ai Y."/>
            <person name="Zhai J.W."/>
            <person name="Wu S.S."/>
            <person name="Zhou Z."/>
            <person name="Hsiao Y.Y."/>
            <person name="Wu W.L."/>
            <person name="Chen Y.Y."/>
            <person name="Lin Y.F."/>
            <person name="Hsu J.L."/>
            <person name="Li C.Y."/>
            <person name="Wang Z.W."/>
            <person name="Zhao X."/>
            <person name="Zhong W.Y."/>
            <person name="Ma X.K."/>
            <person name="Ma L."/>
            <person name="Huang J."/>
            <person name="Chen G.Z."/>
            <person name="Huang M.Z."/>
            <person name="Huang L."/>
            <person name="Peng D.H."/>
            <person name="Luo Y.B."/>
            <person name="Zou S.Q."/>
            <person name="Chen S.P."/>
            <person name="Lan S."/>
            <person name="Tsai W.C."/>
            <person name="Van de Peer Y."/>
            <person name="Liu Z.J."/>
        </authorList>
    </citation>
    <scope>NUCLEOTIDE SEQUENCE [LARGE SCALE GENOMIC DNA]</scope>
    <source>
        <strain evidence="2">Lor288</strain>
    </source>
</reference>
<feature type="region of interest" description="Disordered" evidence="1">
    <location>
        <begin position="115"/>
        <end position="145"/>
    </location>
</feature>
<dbReference type="Proteomes" id="UP001412067">
    <property type="component" value="Unassembled WGS sequence"/>
</dbReference>
<gene>
    <name evidence="2" type="primary">MSH7</name>
    <name evidence="2" type="ORF">KSP40_PGU019109</name>
</gene>
<evidence type="ECO:0000256" key="1">
    <source>
        <dbReference type="SAM" id="MobiDB-lite"/>
    </source>
</evidence>
<dbReference type="Gene3D" id="3.40.1170.10">
    <property type="entry name" value="DNA repair protein MutS, domain I"/>
    <property type="match status" value="1"/>
</dbReference>
<feature type="compositionally biased region" description="Basic and acidic residues" evidence="1">
    <location>
        <begin position="394"/>
        <end position="410"/>
    </location>
</feature>
<keyword evidence="3" id="KW-1185">Reference proteome</keyword>
<sequence length="416" mass="46603">MVASHSATTASRPPPPAGPAVNLSRRMQVGHRPIVTGHPLTSDLQSQVYIAVPIAHCECERSLSPAGEMHRQKSILSFLQKPSAETNSSCDPLCFSGKKSDRIPASQPQVQVSTLVGNPTKDPFADEVRGTDTPPEKIPRPSFTSKCPATVNESIVNPFSSILHKFTRDDTPKSFHRRYYSVGVTEYKNSKPLPSPKANEDNIEQKLLTAKMKAPISSRLHSFPLHEGSSRIDNNYSHERDELAIDDRINDNDFVYSIDEKAQNVEFDLDLPGPETPTMCRQASNIKRIWNLNDFDAVACSGLSGSSKRQKANEPFLEKGVQDEKLETCNKFEWLNPSIIRDANGRRPSDPLYDQRTLYIPPDALKKMSASQKQYWSKGRGGKQPHAVRGSYHRQGERAEQRPDRSDREIFLTQQV</sequence>
<protein>
    <submittedName>
        <fullName evidence="2">DNA mismatch repair protein MSH7</fullName>
    </submittedName>
</protein>
<feature type="region of interest" description="Disordered" evidence="1">
    <location>
        <begin position="1"/>
        <end position="22"/>
    </location>
</feature>
<accession>A0ABR2LGL8</accession>
<name>A0ABR2LGL8_9ASPA</name>
<organism evidence="2 3">
    <name type="scientific">Platanthera guangdongensis</name>
    <dbReference type="NCBI Taxonomy" id="2320717"/>
    <lineage>
        <taxon>Eukaryota</taxon>
        <taxon>Viridiplantae</taxon>
        <taxon>Streptophyta</taxon>
        <taxon>Embryophyta</taxon>
        <taxon>Tracheophyta</taxon>
        <taxon>Spermatophyta</taxon>
        <taxon>Magnoliopsida</taxon>
        <taxon>Liliopsida</taxon>
        <taxon>Asparagales</taxon>
        <taxon>Orchidaceae</taxon>
        <taxon>Orchidoideae</taxon>
        <taxon>Orchideae</taxon>
        <taxon>Orchidinae</taxon>
        <taxon>Platanthera</taxon>
    </lineage>
</organism>
<feature type="region of interest" description="Disordered" evidence="1">
    <location>
        <begin position="370"/>
        <end position="416"/>
    </location>
</feature>
<feature type="compositionally biased region" description="Low complexity" evidence="1">
    <location>
        <begin position="1"/>
        <end position="11"/>
    </location>
</feature>